<dbReference type="OrthoDB" id="3198599at2759"/>
<accession>A0A0C3B497</accession>
<dbReference type="Pfam" id="PF13632">
    <property type="entry name" value="Glyco_trans_2_3"/>
    <property type="match status" value="1"/>
</dbReference>
<feature type="transmembrane region" description="Helical" evidence="2">
    <location>
        <begin position="12"/>
        <end position="31"/>
    </location>
</feature>
<reference evidence="5" key="2">
    <citation type="submission" date="2015-01" db="EMBL/GenBank/DDBJ databases">
        <title>Evolutionary Origins and Diversification of the Mycorrhizal Mutualists.</title>
        <authorList>
            <consortium name="DOE Joint Genome Institute"/>
            <consortium name="Mycorrhizal Genomics Consortium"/>
            <person name="Kohler A."/>
            <person name="Kuo A."/>
            <person name="Nagy L.G."/>
            <person name="Floudas D."/>
            <person name="Copeland A."/>
            <person name="Barry K.W."/>
            <person name="Cichocki N."/>
            <person name="Veneault-Fourrey C."/>
            <person name="LaButti K."/>
            <person name="Lindquist E.A."/>
            <person name="Lipzen A."/>
            <person name="Lundell T."/>
            <person name="Morin E."/>
            <person name="Murat C."/>
            <person name="Riley R."/>
            <person name="Ohm R."/>
            <person name="Sun H."/>
            <person name="Tunlid A."/>
            <person name="Henrissat B."/>
            <person name="Grigoriev I.V."/>
            <person name="Hibbett D.S."/>
            <person name="Martin F."/>
        </authorList>
    </citation>
    <scope>NUCLEOTIDE SEQUENCE [LARGE SCALE GENOMIC DNA]</scope>
    <source>
        <strain evidence="5">MAFF 305830</strain>
    </source>
</reference>
<feature type="compositionally biased region" description="Low complexity" evidence="1">
    <location>
        <begin position="498"/>
        <end position="508"/>
    </location>
</feature>
<proteinExistence type="predicted"/>
<organism evidence="4 5">
    <name type="scientific">Serendipita vermifera MAFF 305830</name>
    <dbReference type="NCBI Taxonomy" id="933852"/>
    <lineage>
        <taxon>Eukaryota</taxon>
        <taxon>Fungi</taxon>
        <taxon>Dikarya</taxon>
        <taxon>Basidiomycota</taxon>
        <taxon>Agaricomycotina</taxon>
        <taxon>Agaricomycetes</taxon>
        <taxon>Sebacinales</taxon>
        <taxon>Serendipitaceae</taxon>
        <taxon>Serendipita</taxon>
    </lineage>
</organism>
<keyword evidence="2" id="KW-0472">Membrane</keyword>
<dbReference type="PANTHER" id="PTHR36851:SF1">
    <property type="entry name" value="GLYCO_TRANS_2-LIKE DOMAIN-CONTAINING PROTEIN"/>
    <property type="match status" value="1"/>
</dbReference>
<feature type="region of interest" description="Disordered" evidence="1">
    <location>
        <begin position="425"/>
        <end position="554"/>
    </location>
</feature>
<evidence type="ECO:0000259" key="3">
    <source>
        <dbReference type="Pfam" id="PF13632"/>
    </source>
</evidence>
<feature type="compositionally biased region" description="Low complexity" evidence="1">
    <location>
        <begin position="539"/>
        <end position="554"/>
    </location>
</feature>
<evidence type="ECO:0000256" key="1">
    <source>
        <dbReference type="SAM" id="MobiDB-lite"/>
    </source>
</evidence>
<protein>
    <recommendedName>
        <fullName evidence="3">Glycosyltransferase 2-like domain-containing protein</fullName>
    </recommendedName>
</protein>
<evidence type="ECO:0000313" key="5">
    <source>
        <dbReference type="Proteomes" id="UP000054097"/>
    </source>
</evidence>
<feature type="domain" description="Glycosyltransferase 2-like" evidence="3">
    <location>
        <begin position="216"/>
        <end position="380"/>
    </location>
</feature>
<evidence type="ECO:0000313" key="4">
    <source>
        <dbReference type="EMBL" id="KIM26321.1"/>
    </source>
</evidence>
<dbReference type="InterPro" id="IPR001173">
    <property type="entry name" value="Glyco_trans_2-like"/>
</dbReference>
<name>A0A0C3B497_SERVB</name>
<feature type="transmembrane region" description="Helical" evidence="2">
    <location>
        <begin position="582"/>
        <end position="600"/>
    </location>
</feature>
<keyword evidence="2" id="KW-0812">Transmembrane</keyword>
<dbReference type="STRING" id="933852.A0A0C3B497"/>
<evidence type="ECO:0000256" key="2">
    <source>
        <dbReference type="SAM" id="Phobius"/>
    </source>
</evidence>
<keyword evidence="5" id="KW-1185">Reference proteome</keyword>
<feature type="compositionally biased region" description="Low complexity" evidence="1">
    <location>
        <begin position="478"/>
        <end position="488"/>
    </location>
</feature>
<gene>
    <name evidence="4" type="ORF">M408DRAFT_330680</name>
</gene>
<dbReference type="PANTHER" id="PTHR36851">
    <property type="entry name" value="UNNAMED PRODUCT"/>
    <property type="match status" value="1"/>
</dbReference>
<keyword evidence="2" id="KW-1133">Transmembrane helix</keyword>
<dbReference type="AlphaFoldDB" id="A0A0C3B497"/>
<dbReference type="EMBL" id="KN824307">
    <property type="protein sequence ID" value="KIM26321.1"/>
    <property type="molecule type" value="Genomic_DNA"/>
</dbReference>
<dbReference type="HOGENOM" id="CLU_364847_0_0_1"/>
<reference evidence="4 5" key="1">
    <citation type="submission" date="2014-04" db="EMBL/GenBank/DDBJ databases">
        <authorList>
            <consortium name="DOE Joint Genome Institute"/>
            <person name="Kuo A."/>
            <person name="Zuccaro A."/>
            <person name="Kohler A."/>
            <person name="Nagy L.G."/>
            <person name="Floudas D."/>
            <person name="Copeland A."/>
            <person name="Barry K.W."/>
            <person name="Cichocki N."/>
            <person name="Veneault-Fourrey C."/>
            <person name="LaButti K."/>
            <person name="Lindquist E.A."/>
            <person name="Lipzen A."/>
            <person name="Lundell T."/>
            <person name="Morin E."/>
            <person name="Murat C."/>
            <person name="Sun H."/>
            <person name="Tunlid A."/>
            <person name="Henrissat B."/>
            <person name="Grigoriev I.V."/>
            <person name="Hibbett D.S."/>
            <person name="Martin F."/>
            <person name="Nordberg H.P."/>
            <person name="Cantor M.N."/>
            <person name="Hua S.X."/>
        </authorList>
    </citation>
    <scope>NUCLEOTIDE SEQUENCE [LARGE SCALE GENOMIC DNA]</scope>
    <source>
        <strain evidence="4 5">MAFF 305830</strain>
    </source>
</reference>
<sequence length="797" mass="86962">MSTSLGRVLQRLPIILHSGVLVLAIFGPWYFPSVVAALFFVTNMGFVFSQVRMAYGMIRCYWAIRTHWKTDWWAYYIQGLQSAPVAALETRYSPLTLPQIIIVPSYKETMSTLRQTLAILASHPLAPHTYKVCLAMEQREEGARRKGQQLAEEFAARFLDITVTIHPGDIPDEVPGKGSNTRWAARWMAEREMMGQLDHSQTDGTPASGNVEAVMTIMDADTAFAADYFLAVAVRYLLTPPETRCHMMFVPPILFDRNQADVPAVTRVTDIMWSTAGISGIYPGSTIRIPTSAYSISMALAIKVGFWDAGPQAIGEDMHMFLKSLFDTKGHLHVETIYSPASQCNVVGSKSAIQSGHIASFFSDCNARWQQAVRHMWGSLDTGYVANRFISKEFGVSASREIEHRLARVEMRQRIIDVAAEDSLVERKGSRSGSNEDAAGSKRQGPSVDFTRRVIVPPKWLRDNNGSPTFTSDDDEISTPASSASSSTRGRPAVARDSSISSHYSYSSADEDLVDQRKTTTTTSSSSRLLANKHHTSSHAHTYPRSSSSSASTSASIASPQNIKVFPFVVVGARMYEAHIMLAHLFILLNALIVIPKLTIQLDAQLASQSLAWGRAAIDKSGAIGAGAVAGAGFFSTLTAWSTTNGILPQTISICNKLGAIGALSTVVTFLFHDLYHREAGKRWTSAKTATRLSHRVTPSTSSAHGKDSNELEAGLLSRSGGAGLSDSQPPFDQFDLGIPPAPHSVRRIPWCFLDYLAVPGGLVFGVAPLLYAQVCHLWTDRLAYKVSAKPQAGPAK</sequence>
<dbReference type="Proteomes" id="UP000054097">
    <property type="component" value="Unassembled WGS sequence"/>
</dbReference>